<dbReference type="EMBL" id="JAFLRD010000029">
    <property type="protein sequence ID" value="MBO0418303.1"/>
    <property type="molecule type" value="Genomic_DNA"/>
</dbReference>
<dbReference type="RefSeq" id="WP_161523141.1">
    <property type="nucleotide sequence ID" value="NZ_AP019312.1"/>
</dbReference>
<name>A0ABS3GU65_9NEIS</name>
<reference evidence="1 2" key="1">
    <citation type="submission" date="2021-03" db="EMBL/GenBank/DDBJ databases">
        <title>First Case of infection caused by Chromobacterium haemolyticum derived from water in China.</title>
        <authorList>
            <person name="Chen J."/>
            <person name="Liu C."/>
        </authorList>
    </citation>
    <scope>NUCLEOTIDE SEQUENCE [LARGE SCALE GENOMIC DNA]</scope>
    <source>
        <strain evidence="1 2">WJ-5</strain>
    </source>
</reference>
<sequence length="287" mass="33323">MAKHIYVLGSRYQSTIRCNIYYTDDEKAERITASGRNEHLAIITWEIGTFKIQFAHKSKPNVCCCLGGTMNIKETPELLLATNQLRNIFHQFKTQDSLLNRIPEEIHSIKEWVYSTADNLDPQPYLNEINGRKPGRILKKTYSDPFEAKLDGYYSHGFEKSILKLTIHPSEIKSVIPITYFLHDEKFKLHLNIEYLIKDEQTKKTTLQGLVGCFQNQSDSVFINVSDLDEYLITVYKYSDKKIKEVLLWGNTWSNQGVRNFNYNQNGDLINISSPSKDGTERIIWKK</sequence>
<comment type="caution">
    <text evidence="1">The sequence shown here is derived from an EMBL/GenBank/DDBJ whole genome shotgun (WGS) entry which is preliminary data.</text>
</comment>
<proteinExistence type="predicted"/>
<dbReference type="Proteomes" id="UP000664349">
    <property type="component" value="Unassembled WGS sequence"/>
</dbReference>
<gene>
    <name evidence="1" type="ORF">J1C50_22590</name>
</gene>
<organism evidence="1 2">
    <name type="scientific">Chromobacterium haemolyticum</name>
    <dbReference type="NCBI Taxonomy" id="394935"/>
    <lineage>
        <taxon>Bacteria</taxon>
        <taxon>Pseudomonadati</taxon>
        <taxon>Pseudomonadota</taxon>
        <taxon>Betaproteobacteria</taxon>
        <taxon>Neisseriales</taxon>
        <taxon>Chromobacteriaceae</taxon>
        <taxon>Chromobacterium</taxon>
    </lineage>
</organism>
<dbReference type="GeneID" id="58558248"/>
<keyword evidence="2" id="KW-1185">Reference proteome</keyword>
<evidence type="ECO:0000313" key="2">
    <source>
        <dbReference type="Proteomes" id="UP000664349"/>
    </source>
</evidence>
<evidence type="ECO:0000313" key="1">
    <source>
        <dbReference type="EMBL" id="MBO0418303.1"/>
    </source>
</evidence>
<accession>A0ABS3GU65</accession>
<protein>
    <submittedName>
        <fullName evidence="1">Uncharacterized protein</fullName>
    </submittedName>
</protein>